<proteinExistence type="inferred from homology"/>
<dbReference type="InterPro" id="IPR043504">
    <property type="entry name" value="Peptidase_S1_PA_chymotrypsin"/>
</dbReference>
<gene>
    <name evidence="7" type="ORF">DIATSA_LOCUS11192</name>
</gene>
<dbReference type="Pfam" id="PF00089">
    <property type="entry name" value="Trypsin"/>
    <property type="match status" value="1"/>
</dbReference>
<keyword evidence="5" id="KW-1015">Disulfide bond</keyword>
<keyword evidence="4" id="KW-0720">Serine protease</keyword>
<dbReference type="SMART" id="SM00020">
    <property type="entry name" value="Tryp_SPc"/>
    <property type="match status" value="1"/>
</dbReference>
<dbReference type="PROSITE" id="PS50240">
    <property type="entry name" value="TRYPSIN_DOM"/>
    <property type="match status" value="1"/>
</dbReference>
<dbReference type="AlphaFoldDB" id="A0A9N9WJ60"/>
<dbReference type="PROSITE" id="PS00134">
    <property type="entry name" value="TRYPSIN_HIS"/>
    <property type="match status" value="1"/>
</dbReference>
<evidence type="ECO:0000256" key="4">
    <source>
        <dbReference type="ARBA" id="ARBA00022825"/>
    </source>
</evidence>
<dbReference type="InterPro" id="IPR018114">
    <property type="entry name" value="TRYPSIN_HIS"/>
</dbReference>
<feature type="domain" description="Peptidase S1" evidence="6">
    <location>
        <begin position="12"/>
        <end position="254"/>
    </location>
</feature>
<keyword evidence="3" id="KW-0378">Hydrolase</keyword>
<dbReference type="InterPro" id="IPR050430">
    <property type="entry name" value="Peptidase_S1"/>
</dbReference>
<dbReference type="OrthoDB" id="7452977at2759"/>
<dbReference type="PANTHER" id="PTHR24276:SF98">
    <property type="entry name" value="FI18310P1-RELATED"/>
    <property type="match status" value="1"/>
</dbReference>
<dbReference type="Proteomes" id="UP001153714">
    <property type="component" value="Chromosome 6"/>
</dbReference>
<dbReference type="InterPro" id="IPR009003">
    <property type="entry name" value="Peptidase_S1_PA"/>
</dbReference>
<reference evidence="7" key="1">
    <citation type="submission" date="2021-12" db="EMBL/GenBank/DDBJ databases">
        <authorList>
            <person name="King R."/>
        </authorList>
    </citation>
    <scope>NUCLEOTIDE SEQUENCE</scope>
</reference>
<name>A0A9N9WJ60_9NEOP</name>
<accession>A0A9N9WJ60</accession>
<dbReference type="PANTHER" id="PTHR24276">
    <property type="entry name" value="POLYSERASE-RELATED"/>
    <property type="match status" value="1"/>
</dbReference>
<organism evidence="7 8">
    <name type="scientific">Diatraea saccharalis</name>
    <name type="common">sugarcane borer</name>
    <dbReference type="NCBI Taxonomy" id="40085"/>
    <lineage>
        <taxon>Eukaryota</taxon>
        <taxon>Metazoa</taxon>
        <taxon>Ecdysozoa</taxon>
        <taxon>Arthropoda</taxon>
        <taxon>Hexapoda</taxon>
        <taxon>Insecta</taxon>
        <taxon>Pterygota</taxon>
        <taxon>Neoptera</taxon>
        <taxon>Endopterygota</taxon>
        <taxon>Lepidoptera</taxon>
        <taxon>Glossata</taxon>
        <taxon>Ditrysia</taxon>
        <taxon>Pyraloidea</taxon>
        <taxon>Crambidae</taxon>
        <taxon>Crambinae</taxon>
        <taxon>Diatraea</taxon>
    </lineage>
</organism>
<evidence type="ECO:0000256" key="3">
    <source>
        <dbReference type="ARBA" id="ARBA00022801"/>
    </source>
</evidence>
<dbReference type="Gene3D" id="2.40.10.10">
    <property type="entry name" value="Trypsin-like serine proteases"/>
    <property type="match status" value="1"/>
</dbReference>
<keyword evidence="8" id="KW-1185">Reference proteome</keyword>
<evidence type="ECO:0000259" key="6">
    <source>
        <dbReference type="PROSITE" id="PS50240"/>
    </source>
</evidence>
<dbReference type="InterPro" id="IPR001314">
    <property type="entry name" value="Peptidase_S1A"/>
</dbReference>
<evidence type="ECO:0000313" key="7">
    <source>
        <dbReference type="EMBL" id="CAG9793779.1"/>
    </source>
</evidence>
<keyword evidence="2" id="KW-0645">Protease</keyword>
<dbReference type="PRINTS" id="PR00722">
    <property type="entry name" value="CHYMOTRYPSIN"/>
</dbReference>
<evidence type="ECO:0000256" key="5">
    <source>
        <dbReference type="ARBA" id="ARBA00023157"/>
    </source>
</evidence>
<comment type="similarity">
    <text evidence="1">Belongs to the peptidase S1 family.</text>
</comment>
<evidence type="ECO:0000313" key="8">
    <source>
        <dbReference type="Proteomes" id="UP001153714"/>
    </source>
</evidence>
<dbReference type="GO" id="GO:0006508">
    <property type="term" value="P:proteolysis"/>
    <property type="evidence" value="ECO:0007669"/>
    <property type="project" value="UniProtKB-KW"/>
</dbReference>
<evidence type="ECO:0000256" key="1">
    <source>
        <dbReference type="ARBA" id="ARBA00007664"/>
    </source>
</evidence>
<dbReference type="InterPro" id="IPR001254">
    <property type="entry name" value="Trypsin_dom"/>
</dbReference>
<dbReference type="SUPFAM" id="SSF50494">
    <property type="entry name" value="Trypsin-like serine proteases"/>
    <property type="match status" value="1"/>
</dbReference>
<reference evidence="7" key="2">
    <citation type="submission" date="2022-10" db="EMBL/GenBank/DDBJ databases">
        <authorList>
            <consortium name="ENA_rothamsted_submissions"/>
            <consortium name="culmorum"/>
            <person name="King R."/>
        </authorList>
    </citation>
    <scope>NUCLEOTIDE SEQUENCE</scope>
</reference>
<evidence type="ECO:0000256" key="2">
    <source>
        <dbReference type="ARBA" id="ARBA00022670"/>
    </source>
</evidence>
<protein>
    <recommendedName>
        <fullName evidence="6">Peptidase S1 domain-containing protein</fullName>
    </recommendedName>
</protein>
<sequence length="255" mass="28179">MISKLADPALRIRWGEDANVEEHPYIAALLYRYKKTNIVGRFKCTCTILKPIWALTAAHCVSIEGKKKIYFFIGYGTKLPTKNYSTSDVIETQKHPSFNKFNNDIALLKTEPIALSRYGKVSAADYTTLIGHAVLAFGYGIMQDGKNLSLAFKLGKPLQVTDMVIKKCASVHNKRSVNFPSVCLSPKCGKVNIMCSGDSGGPLIHPSGIVAVLSFGIEIYCHEYFIPDEGEKLISSGSYMPVSPYIDWISSIVKK</sequence>
<dbReference type="GO" id="GO:0004252">
    <property type="term" value="F:serine-type endopeptidase activity"/>
    <property type="evidence" value="ECO:0007669"/>
    <property type="project" value="InterPro"/>
</dbReference>
<dbReference type="EMBL" id="OU893337">
    <property type="protein sequence ID" value="CAG9793779.1"/>
    <property type="molecule type" value="Genomic_DNA"/>
</dbReference>